<organism evidence="2 3">
    <name type="scientific">Linnemannia gamsii</name>
    <dbReference type="NCBI Taxonomy" id="64522"/>
    <lineage>
        <taxon>Eukaryota</taxon>
        <taxon>Fungi</taxon>
        <taxon>Fungi incertae sedis</taxon>
        <taxon>Mucoromycota</taxon>
        <taxon>Mortierellomycotina</taxon>
        <taxon>Mortierellomycetes</taxon>
        <taxon>Mortierellales</taxon>
        <taxon>Mortierellaceae</taxon>
        <taxon>Linnemannia</taxon>
    </lineage>
</organism>
<gene>
    <name evidence="2" type="ORF">BGZ96_003714</name>
</gene>
<keyword evidence="3" id="KW-1185">Reference proteome</keyword>
<proteinExistence type="predicted"/>
<evidence type="ECO:0000313" key="3">
    <source>
        <dbReference type="Proteomes" id="UP001194696"/>
    </source>
</evidence>
<dbReference type="Proteomes" id="UP001194696">
    <property type="component" value="Unassembled WGS sequence"/>
</dbReference>
<sequence length="73" mass="8191">MTIPDIYDPYDDDLDDNFDDAEFNTQELLLESGGLWTDAPPASEEEEEEEEEDDDGYVSPLLDAASTPTRSCQ</sequence>
<dbReference type="EMBL" id="JAAAIM010001821">
    <property type="protein sequence ID" value="KAG0275642.1"/>
    <property type="molecule type" value="Genomic_DNA"/>
</dbReference>
<evidence type="ECO:0000256" key="1">
    <source>
        <dbReference type="SAM" id="MobiDB-lite"/>
    </source>
</evidence>
<evidence type="ECO:0000313" key="2">
    <source>
        <dbReference type="EMBL" id="KAG0275642.1"/>
    </source>
</evidence>
<reference evidence="2 3" key="1">
    <citation type="journal article" date="2020" name="Fungal Divers.">
        <title>Resolving the Mortierellaceae phylogeny through synthesis of multi-gene phylogenetics and phylogenomics.</title>
        <authorList>
            <person name="Vandepol N."/>
            <person name="Liber J."/>
            <person name="Desiro A."/>
            <person name="Na H."/>
            <person name="Kennedy M."/>
            <person name="Barry K."/>
            <person name="Grigoriev I.V."/>
            <person name="Miller A.N."/>
            <person name="O'Donnell K."/>
            <person name="Stajich J.E."/>
            <person name="Bonito G."/>
        </authorList>
    </citation>
    <scope>NUCLEOTIDE SEQUENCE [LARGE SCALE GENOMIC DNA]</scope>
    <source>
        <strain evidence="2 3">AD045</strain>
    </source>
</reference>
<name>A0ABQ7JIW3_9FUNG</name>
<feature type="compositionally biased region" description="Acidic residues" evidence="1">
    <location>
        <begin position="43"/>
        <end position="56"/>
    </location>
</feature>
<feature type="region of interest" description="Disordered" evidence="1">
    <location>
        <begin position="31"/>
        <end position="73"/>
    </location>
</feature>
<protein>
    <submittedName>
        <fullName evidence="2">Uncharacterized protein</fullName>
    </submittedName>
</protein>
<comment type="caution">
    <text evidence="2">The sequence shown here is derived from an EMBL/GenBank/DDBJ whole genome shotgun (WGS) entry which is preliminary data.</text>
</comment>
<accession>A0ABQ7JIW3</accession>